<gene>
    <name evidence="2" type="ORF">JEQ12_009102</name>
</gene>
<sequence>MRRKHTSTLQGFLPPLRPVSFATEAQAKDHSFMDGATGQSNRCEFKKILVLTSNKENGVPTSVFWEKLREQVEEWLSFYETGEIPWKNLDVMKEAMVQAEEAAAEITRKLEKQKKRLKKEKKKLAAIALASSENSSAPEECEETSKRPKKKKKQKPQEALQENGMEDPSVSFQTQEKEIFSQGRAN</sequence>
<name>A0A836AMT0_SHEEP</name>
<organism evidence="2 3">
    <name type="scientific">Ovis aries</name>
    <name type="common">Sheep</name>
    <dbReference type="NCBI Taxonomy" id="9940"/>
    <lineage>
        <taxon>Eukaryota</taxon>
        <taxon>Metazoa</taxon>
        <taxon>Chordata</taxon>
        <taxon>Craniata</taxon>
        <taxon>Vertebrata</taxon>
        <taxon>Euteleostomi</taxon>
        <taxon>Mammalia</taxon>
        <taxon>Eutheria</taxon>
        <taxon>Laurasiatheria</taxon>
        <taxon>Artiodactyla</taxon>
        <taxon>Ruminantia</taxon>
        <taxon>Pecora</taxon>
        <taxon>Bovidae</taxon>
        <taxon>Caprinae</taxon>
        <taxon>Ovis</taxon>
    </lineage>
</organism>
<evidence type="ECO:0000256" key="1">
    <source>
        <dbReference type="SAM" id="MobiDB-lite"/>
    </source>
</evidence>
<dbReference type="EMBL" id="JAEMGP010000002">
    <property type="protein sequence ID" value="KAG5213316.1"/>
    <property type="molecule type" value="Genomic_DNA"/>
</dbReference>
<accession>A0A836AMT0</accession>
<evidence type="ECO:0000313" key="3">
    <source>
        <dbReference type="Proteomes" id="UP000664991"/>
    </source>
</evidence>
<proteinExistence type="predicted"/>
<dbReference type="AlphaFoldDB" id="A0A836AMT0"/>
<protein>
    <submittedName>
        <fullName evidence="2">Uncharacterized protein</fullName>
    </submittedName>
</protein>
<reference evidence="2 3" key="1">
    <citation type="submission" date="2020-12" db="EMBL/GenBank/DDBJ databases">
        <title>De novo assembly of Tibetan sheep genome.</title>
        <authorList>
            <person name="Li X."/>
        </authorList>
    </citation>
    <scope>NUCLEOTIDE SEQUENCE [LARGE SCALE GENOMIC DNA]</scope>
    <source>
        <tissue evidence="2">Heart</tissue>
    </source>
</reference>
<evidence type="ECO:0000313" key="2">
    <source>
        <dbReference type="EMBL" id="KAG5213316.1"/>
    </source>
</evidence>
<dbReference type="Proteomes" id="UP000664991">
    <property type="component" value="Unassembled WGS sequence"/>
</dbReference>
<feature type="region of interest" description="Disordered" evidence="1">
    <location>
        <begin position="128"/>
        <end position="186"/>
    </location>
</feature>
<comment type="caution">
    <text evidence="2">The sequence shown here is derived from an EMBL/GenBank/DDBJ whole genome shotgun (WGS) entry which is preliminary data.</text>
</comment>